<evidence type="ECO:0000313" key="7">
    <source>
        <dbReference type="Proteomes" id="UP000729733"/>
    </source>
</evidence>
<dbReference type="CDD" id="cd05797">
    <property type="entry name" value="Ribosomal_L10"/>
    <property type="match status" value="1"/>
</dbReference>
<reference evidence="6" key="1">
    <citation type="journal article" date="2021" name="Antonie Van Leeuwenhoek">
        <title>Draft genome and description of Waterburya agarophytonicola gen. nov. sp. nov. (Pleurocapsales, Cyanobacteria): a seaweed symbiont.</title>
        <authorList>
            <person name="Bonthond G."/>
            <person name="Shalygin S."/>
            <person name="Bayer T."/>
            <person name="Weinberger F."/>
        </authorList>
    </citation>
    <scope>NUCLEOTIDE SEQUENCE</scope>
    <source>
        <strain evidence="6">KI4</strain>
    </source>
</reference>
<evidence type="ECO:0000313" key="6">
    <source>
        <dbReference type="EMBL" id="MCC0175675.1"/>
    </source>
</evidence>
<dbReference type="NCBIfam" id="NF000955">
    <property type="entry name" value="PRK00099.1-1"/>
    <property type="match status" value="1"/>
</dbReference>
<accession>A0A964FDK1</accession>
<evidence type="ECO:0000256" key="2">
    <source>
        <dbReference type="ARBA" id="ARBA00022980"/>
    </source>
</evidence>
<dbReference type="EMBL" id="JADWDC010000003">
    <property type="protein sequence ID" value="MCC0175675.1"/>
    <property type="molecule type" value="Genomic_DNA"/>
</dbReference>
<dbReference type="InterPro" id="IPR022973">
    <property type="entry name" value="Ribosomal_uL10_bac"/>
</dbReference>
<dbReference type="InterPro" id="IPR001790">
    <property type="entry name" value="Ribosomal_uL10"/>
</dbReference>
<keyword evidence="5" id="KW-0694">RNA-binding</keyword>
<dbReference type="GO" id="GO:0006412">
    <property type="term" value="P:translation"/>
    <property type="evidence" value="ECO:0007669"/>
    <property type="project" value="UniProtKB-UniRule"/>
</dbReference>
<evidence type="ECO:0000256" key="5">
    <source>
        <dbReference type="HAMAP-Rule" id="MF_00362"/>
    </source>
</evidence>
<keyword evidence="2 5" id="KW-0689">Ribosomal protein</keyword>
<dbReference type="SUPFAM" id="SSF160369">
    <property type="entry name" value="Ribosomal protein L10-like"/>
    <property type="match status" value="1"/>
</dbReference>
<protein>
    <recommendedName>
        <fullName evidence="4 5">Large ribosomal subunit protein uL10</fullName>
    </recommendedName>
</protein>
<dbReference type="RefSeq" id="WP_229638678.1">
    <property type="nucleotide sequence ID" value="NZ_JADWDC010000003.1"/>
</dbReference>
<evidence type="ECO:0000256" key="3">
    <source>
        <dbReference type="ARBA" id="ARBA00023274"/>
    </source>
</evidence>
<comment type="subunit">
    <text evidence="5">Part of the ribosomal stalk of the 50S ribosomal subunit. The N-terminus interacts with L11 and the large rRNA to form the base of the stalk. The C-terminus forms an elongated spine to which L12 dimers bind in a sequential fashion forming a multimeric L10(L12)X complex.</text>
</comment>
<keyword evidence="3 5" id="KW-0687">Ribonucleoprotein</keyword>
<comment type="similarity">
    <text evidence="1 5">Belongs to the universal ribosomal protein uL10 family.</text>
</comment>
<dbReference type="GO" id="GO:0015934">
    <property type="term" value="C:large ribosomal subunit"/>
    <property type="evidence" value="ECO:0007669"/>
    <property type="project" value="InterPro"/>
</dbReference>
<name>A0A964FDK1_9CYAN</name>
<dbReference type="InterPro" id="IPR047865">
    <property type="entry name" value="Ribosomal_uL10_bac_type"/>
</dbReference>
<comment type="caution">
    <text evidence="6">The sequence shown here is derived from an EMBL/GenBank/DDBJ whole genome shotgun (WGS) entry which is preliminary data.</text>
</comment>
<comment type="function">
    <text evidence="5">Forms part of the ribosomal stalk, playing a central role in the interaction of the ribosome with GTP-bound translation factors.</text>
</comment>
<dbReference type="InterPro" id="IPR002363">
    <property type="entry name" value="Ribosomal_uL10_CS_bac"/>
</dbReference>
<dbReference type="GO" id="GO:0003735">
    <property type="term" value="F:structural constituent of ribosome"/>
    <property type="evidence" value="ECO:0007669"/>
    <property type="project" value="InterPro"/>
</dbReference>
<evidence type="ECO:0000256" key="1">
    <source>
        <dbReference type="ARBA" id="ARBA00008889"/>
    </source>
</evidence>
<dbReference type="HAMAP" id="MF_00362">
    <property type="entry name" value="Ribosomal_uL10"/>
    <property type="match status" value="1"/>
</dbReference>
<dbReference type="GO" id="GO:0070180">
    <property type="term" value="F:large ribosomal subunit rRNA binding"/>
    <property type="evidence" value="ECO:0007669"/>
    <property type="project" value="UniProtKB-UniRule"/>
</dbReference>
<dbReference type="Gene3D" id="3.30.70.1730">
    <property type="match status" value="1"/>
</dbReference>
<dbReference type="Proteomes" id="UP000729733">
    <property type="component" value="Unassembled WGS sequence"/>
</dbReference>
<proteinExistence type="inferred from homology"/>
<gene>
    <name evidence="5" type="primary">rplJ</name>
    <name evidence="5" type="synonym">rpl10</name>
    <name evidence="6" type="ORF">I4641_01605</name>
</gene>
<evidence type="ECO:0000256" key="4">
    <source>
        <dbReference type="ARBA" id="ARBA00035202"/>
    </source>
</evidence>
<dbReference type="InterPro" id="IPR043141">
    <property type="entry name" value="Ribosomal_uL10-like_sf"/>
</dbReference>
<keyword evidence="7" id="KW-1185">Reference proteome</keyword>
<dbReference type="Pfam" id="PF00466">
    <property type="entry name" value="Ribosomal_L10"/>
    <property type="match status" value="1"/>
</dbReference>
<dbReference type="AlphaFoldDB" id="A0A964FDK1"/>
<dbReference type="PANTHER" id="PTHR11560">
    <property type="entry name" value="39S RIBOSOMAL PROTEIN L10, MITOCHONDRIAL"/>
    <property type="match status" value="1"/>
</dbReference>
<organism evidence="6 7">
    <name type="scientific">Waterburya agarophytonicola KI4</name>
    <dbReference type="NCBI Taxonomy" id="2874699"/>
    <lineage>
        <taxon>Bacteria</taxon>
        <taxon>Bacillati</taxon>
        <taxon>Cyanobacteriota</taxon>
        <taxon>Cyanophyceae</taxon>
        <taxon>Pleurocapsales</taxon>
        <taxon>Hyellaceae</taxon>
        <taxon>Waterburya</taxon>
        <taxon>Waterburya agarophytonicola</taxon>
    </lineage>
</organism>
<keyword evidence="5" id="KW-0699">rRNA-binding</keyword>
<dbReference type="Gene3D" id="6.10.250.290">
    <property type="match status" value="1"/>
</dbReference>
<dbReference type="PROSITE" id="PS01109">
    <property type="entry name" value="RIBOSOMAL_L10"/>
    <property type="match status" value="1"/>
</dbReference>
<sequence>MGRTLANKKEIVADLKETLSEAQLAFVINYEGLSVAEITELRNRLRPSGATCKIAKNTLMNIAIDGDANWQPMEGLLSDATAFLFTGEEIGAAVKAYKGFQKETKKTELRGGVMEGQALSKTQVEALGDLPTKDELYAQIAGTINALATKIAVGVKEVPSGLARGIKAVSEKAE</sequence>